<accession>A0ABQ5VCX4</accession>
<feature type="transmembrane region" description="Helical" evidence="1">
    <location>
        <begin position="9"/>
        <end position="28"/>
    </location>
</feature>
<keyword evidence="3" id="KW-1185">Reference proteome</keyword>
<name>A0ABQ5VCX4_9PROT</name>
<protein>
    <submittedName>
        <fullName evidence="2">Uncharacterized protein</fullName>
    </submittedName>
</protein>
<dbReference type="RefSeq" id="WP_284390843.1">
    <property type="nucleotide sequence ID" value="NZ_BSNK01000002.1"/>
</dbReference>
<evidence type="ECO:0000313" key="2">
    <source>
        <dbReference type="EMBL" id="GLQ24441.1"/>
    </source>
</evidence>
<evidence type="ECO:0000256" key="1">
    <source>
        <dbReference type="SAM" id="Phobius"/>
    </source>
</evidence>
<organism evidence="2 3">
    <name type="scientific">Algimonas ampicilliniresistens</name>
    <dbReference type="NCBI Taxonomy" id="1298735"/>
    <lineage>
        <taxon>Bacteria</taxon>
        <taxon>Pseudomonadati</taxon>
        <taxon>Pseudomonadota</taxon>
        <taxon>Alphaproteobacteria</taxon>
        <taxon>Maricaulales</taxon>
        <taxon>Robiginitomaculaceae</taxon>
        <taxon>Algimonas</taxon>
    </lineage>
</organism>
<reference evidence="2" key="1">
    <citation type="journal article" date="2014" name="Int. J. Syst. Evol. Microbiol.">
        <title>Complete genome of a new Firmicutes species belonging to the dominant human colonic microbiota ('Ruminococcus bicirculans') reveals two chromosomes and a selective capacity to utilize plant glucans.</title>
        <authorList>
            <consortium name="NISC Comparative Sequencing Program"/>
            <person name="Wegmann U."/>
            <person name="Louis P."/>
            <person name="Goesmann A."/>
            <person name="Henrissat B."/>
            <person name="Duncan S.H."/>
            <person name="Flint H.J."/>
        </authorList>
    </citation>
    <scope>NUCLEOTIDE SEQUENCE</scope>
    <source>
        <strain evidence="2">NBRC 108219</strain>
    </source>
</reference>
<keyword evidence="1" id="KW-0472">Membrane</keyword>
<dbReference type="Proteomes" id="UP001161391">
    <property type="component" value="Unassembled WGS sequence"/>
</dbReference>
<reference evidence="2" key="2">
    <citation type="submission" date="2023-01" db="EMBL/GenBank/DDBJ databases">
        <title>Draft genome sequence of Algimonas ampicilliniresistens strain NBRC 108219.</title>
        <authorList>
            <person name="Sun Q."/>
            <person name="Mori K."/>
        </authorList>
    </citation>
    <scope>NUCLEOTIDE SEQUENCE</scope>
    <source>
        <strain evidence="2">NBRC 108219</strain>
    </source>
</reference>
<comment type="caution">
    <text evidence="2">The sequence shown here is derived from an EMBL/GenBank/DDBJ whole genome shotgun (WGS) entry which is preliminary data.</text>
</comment>
<sequence>MSQALIRKRYLRTCLGAGAGYIGAVFGVSTQLDDGDPLTAINVGLALVPGLFILLMVYSMWVYFRDVDEAARHFMVKAMMSALFVALSISGVWGLAELFLDALPKLPVFFVFPIIIGMFGVFTAFGPARKMGCA</sequence>
<dbReference type="EMBL" id="BSNK01000002">
    <property type="protein sequence ID" value="GLQ24441.1"/>
    <property type="molecule type" value="Genomic_DNA"/>
</dbReference>
<gene>
    <name evidence="2" type="ORF">GCM10007853_23150</name>
</gene>
<feature type="transmembrane region" description="Helical" evidence="1">
    <location>
        <begin position="108"/>
        <end position="128"/>
    </location>
</feature>
<proteinExistence type="predicted"/>
<evidence type="ECO:0000313" key="3">
    <source>
        <dbReference type="Proteomes" id="UP001161391"/>
    </source>
</evidence>
<keyword evidence="1" id="KW-1133">Transmembrane helix</keyword>
<feature type="transmembrane region" description="Helical" evidence="1">
    <location>
        <begin position="76"/>
        <end position="96"/>
    </location>
</feature>
<keyword evidence="1" id="KW-0812">Transmembrane</keyword>
<feature type="transmembrane region" description="Helical" evidence="1">
    <location>
        <begin position="40"/>
        <end position="64"/>
    </location>
</feature>